<dbReference type="InterPro" id="IPR055314">
    <property type="entry name" value="At2g29880-like"/>
</dbReference>
<proteinExistence type="predicted"/>
<evidence type="ECO:0000313" key="2">
    <source>
        <dbReference type="EMBL" id="EOA28309.1"/>
    </source>
</evidence>
<name>R0HF91_9BRAS</name>
<protein>
    <recommendedName>
        <fullName evidence="1">Myb/SANT-like domain-containing protein</fullName>
    </recommendedName>
</protein>
<sequence>METDSQVVKPKNPYNHWLEPESKMLVRLLVDAVNEGFRDASGKFSKLTVETRKEYKNRMKVVRGRYNGLAELFHFSSGFGWDPETKKFTARDEVWDDYFREVFASLENRRGEKLPPRKKSRTAALNSNKNYVEGNTAIEISHHIVDMIQKRWEKESEEKEAEDKANNVWDAIKEIHDL</sequence>
<reference evidence="3" key="1">
    <citation type="journal article" date="2013" name="Nat. Genet.">
        <title>The Capsella rubella genome and the genomic consequences of rapid mating system evolution.</title>
        <authorList>
            <person name="Slotte T."/>
            <person name="Hazzouri K.M."/>
            <person name="Agren J.A."/>
            <person name="Koenig D."/>
            <person name="Maumus F."/>
            <person name="Guo Y.L."/>
            <person name="Steige K."/>
            <person name="Platts A.E."/>
            <person name="Escobar J.S."/>
            <person name="Newman L.K."/>
            <person name="Wang W."/>
            <person name="Mandakova T."/>
            <person name="Vello E."/>
            <person name="Smith L.M."/>
            <person name="Henz S.R."/>
            <person name="Steffen J."/>
            <person name="Takuno S."/>
            <person name="Brandvain Y."/>
            <person name="Coop G."/>
            <person name="Andolfatto P."/>
            <person name="Hu T.T."/>
            <person name="Blanchette M."/>
            <person name="Clark R.M."/>
            <person name="Quesneville H."/>
            <person name="Nordborg M."/>
            <person name="Gaut B.S."/>
            <person name="Lysak M.A."/>
            <person name="Jenkins J."/>
            <person name="Grimwood J."/>
            <person name="Chapman J."/>
            <person name="Prochnik S."/>
            <person name="Shu S."/>
            <person name="Rokhsar D."/>
            <person name="Schmutz J."/>
            <person name="Weigel D."/>
            <person name="Wright S.I."/>
        </authorList>
    </citation>
    <scope>NUCLEOTIDE SEQUENCE [LARGE SCALE GENOMIC DNA]</scope>
    <source>
        <strain evidence="3">cv. Monte Gargano</strain>
    </source>
</reference>
<dbReference type="InterPro" id="IPR024752">
    <property type="entry name" value="Myb/SANT-like_dom"/>
</dbReference>
<gene>
    <name evidence="2" type="ORF">CARUB_v10024507mg</name>
</gene>
<evidence type="ECO:0000259" key="1">
    <source>
        <dbReference type="Pfam" id="PF12776"/>
    </source>
</evidence>
<dbReference type="AlphaFoldDB" id="R0HF91"/>
<dbReference type="Pfam" id="PF12776">
    <property type="entry name" value="Myb_DNA-bind_3"/>
    <property type="match status" value="1"/>
</dbReference>
<dbReference type="PANTHER" id="PTHR47864">
    <property type="entry name" value="TRANSMEMBRANE PROTEIN"/>
    <property type="match status" value="1"/>
</dbReference>
<accession>R0HF91</accession>
<dbReference type="Proteomes" id="UP000029121">
    <property type="component" value="Unassembled WGS sequence"/>
</dbReference>
<dbReference type="PANTHER" id="PTHR47864:SF8">
    <property type="entry name" value="MYB_SANT-LIKE DOMAIN-CONTAINING PROTEIN"/>
    <property type="match status" value="1"/>
</dbReference>
<organism evidence="2 3">
    <name type="scientific">Capsella rubella</name>
    <dbReference type="NCBI Taxonomy" id="81985"/>
    <lineage>
        <taxon>Eukaryota</taxon>
        <taxon>Viridiplantae</taxon>
        <taxon>Streptophyta</taxon>
        <taxon>Embryophyta</taxon>
        <taxon>Tracheophyta</taxon>
        <taxon>Spermatophyta</taxon>
        <taxon>Magnoliopsida</taxon>
        <taxon>eudicotyledons</taxon>
        <taxon>Gunneridae</taxon>
        <taxon>Pentapetalae</taxon>
        <taxon>rosids</taxon>
        <taxon>malvids</taxon>
        <taxon>Brassicales</taxon>
        <taxon>Brassicaceae</taxon>
        <taxon>Camelineae</taxon>
        <taxon>Capsella</taxon>
    </lineage>
</organism>
<dbReference type="EMBL" id="KB870808">
    <property type="protein sequence ID" value="EOA28309.1"/>
    <property type="molecule type" value="Genomic_DNA"/>
</dbReference>
<feature type="domain" description="Myb/SANT-like" evidence="1">
    <location>
        <begin position="16"/>
        <end position="98"/>
    </location>
</feature>
<keyword evidence="3" id="KW-1185">Reference proteome</keyword>
<evidence type="ECO:0000313" key="3">
    <source>
        <dbReference type="Proteomes" id="UP000029121"/>
    </source>
</evidence>